<keyword evidence="2" id="KW-1185">Reference proteome</keyword>
<dbReference type="Proteomes" id="UP000198131">
    <property type="component" value="Unassembled WGS sequence"/>
</dbReference>
<dbReference type="EMBL" id="FYEW01000002">
    <property type="protein sequence ID" value="SNC77085.1"/>
    <property type="molecule type" value="Genomic_DNA"/>
</dbReference>
<proteinExistence type="predicted"/>
<protein>
    <submittedName>
        <fullName evidence="1">Uncharacterized protein</fullName>
    </submittedName>
</protein>
<gene>
    <name evidence="1" type="ORF">SAMN06265337_3711</name>
</gene>
<accession>A0A212UFS8</accession>
<name>A0A212UFS8_9BACT</name>
<dbReference type="AlphaFoldDB" id="A0A212UFS8"/>
<dbReference type="RefSeq" id="WP_088845044.1">
    <property type="nucleotide sequence ID" value="NZ_FYEW01000002.1"/>
</dbReference>
<dbReference type="OrthoDB" id="882023at2"/>
<evidence type="ECO:0000313" key="2">
    <source>
        <dbReference type="Proteomes" id="UP000198131"/>
    </source>
</evidence>
<sequence>MTFSTLKDAHLQELGFEPLSLYRSWDYPVGATEAAFVPITDMRYQHRLIARDGTRLYAYSWIHEPGYLLATMQHISSLEHIVAELDSDDVLLLRRHMEAFFSLHGGSALPGEVRNNSPRMLH</sequence>
<reference evidence="2" key="1">
    <citation type="submission" date="2017-06" db="EMBL/GenBank/DDBJ databases">
        <authorList>
            <person name="Varghese N."/>
            <person name="Submissions S."/>
        </authorList>
    </citation>
    <scope>NUCLEOTIDE SEQUENCE [LARGE SCALE GENOMIC DNA]</scope>
    <source>
        <strain evidence="2">DSM 11116</strain>
    </source>
</reference>
<organism evidence="1 2">
    <name type="scientific">Hymenobacter gelipurpurascens</name>
    <dbReference type="NCBI Taxonomy" id="89968"/>
    <lineage>
        <taxon>Bacteria</taxon>
        <taxon>Pseudomonadati</taxon>
        <taxon>Bacteroidota</taxon>
        <taxon>Cytophagia</taxon>
        <taxon>Cytophagales</taxon>
        <taxon>Hymenobacteraceae</taxon>
        <taxon>Hymenobacter</taxon>
    </lineage>
</organism>
<evidence type="ECO:0000313" key="1">
    <source>
        <dbReference type="EMBL" id="SNC77085.1"/>
    </source>
</evidence>